<dbReference type="PANTHER" id="PTHR34291">
    <property type="entry name" value="HYDROXYPROLINE-RICH GLYCOPROTEIN FAMILY PROTEIN"/>
    <property type="match status" value="1"/>
</dbReference>
<feature type="transmembrane region" description="Helical" evidence="1">
    <location>
        <begin position="91"/>
        <end position="113"/>
    </location>
</feature>
<sequence length="207" mass="22884">MWTTALASTTDGSAYLTVQVSPLLIISCTCKCTSPRYLPSIYIPSLFTLQLWALHQVGRVMQMNRLQDLTPAPSMTVPIEHSSRPTVGFPLGTALLLLVIFSLSGMFSCCYHWDKLRSLLRSRHPAMFQEGEHTVISIGSSPSKTASDHKLEKMGKECGLPVIMPGDRVPKFFARPCPHEMCLPEAEKTEAALETKCSVHETICICT</sequence>
<gene>
    <name evidence="2" type="ORF">PAHAL_9G008000</name>
</gene>
<dbReference type="Proteomes" id="UP000243499">
    <property type="component" value="Chromosome 9"/>
</dbReference>
<dbReference type="AlphaFoldDB" id="A0A2S3IG38"/>
<proteinExistence type="predicted"/>
<dbReference type="EMBL" id="CM008054">
    <property type="protein sequence ID" value="PAN43974.1"/>
    <property type="molecule type" value="Genomic_DNA"/>
</dbReference>
<dbReference type="InterPro" id="IPR037699">
    <property type="entry name" value="At5g65660-like"/>
</dbReference>
<name>A0A2S3IG38_9POAL</name>
<organism evidence="2">
    <name type="scientific">Panicum hallii</name>
    <dbReference type="NCBI Taxonomy" id="206008"/>
    <lineage>
        <taxon>Eukaryota</taxon>
        <taxon>Viridiplantae</taxon>
        <taxon>Streptophyta</taxon>
        <taxon>Embryophyta</taxon>
        <taxon>Tracheophyta</taxon>
        <taxon>Spermatophyta</taxon>
        <taxon>Magnoliopsida</taxon>
        <taxon>Liliopsida</taxon>
        <taxon>Poales</taxon>
        <taxon>Poaceae</taxon>
        <taxon>PACMAD clade</taxon>
        <taxon>Panicoideae</taxon>
        <taxon>Panicodae</taxon>
        <taxon>Paniceae</taxon>
        <taxon>Panicinae</taxon>
        <taxon>Panicum</taxon>
        <taxon>Panicum sect. Panicum</taxon>
    </lineage>
</organism>
<dbReference type="Gramene" id="PAN43974">
    <property type="protein sequence ID" value="PAN43974"/>
    <property type="gene ID" value="PAHAL_9G008000"/>
</dbReference>
<evidence type="ECO:0000313" key="2">
    <source>
        <dbReference type="EMBL" id="PAN43974.1"/>
    </source>
</evidence>
<reference evidence="2" key="1">
    <citation type="submission" date="2018-04" db="EMBL/GenBank/DDBJ databases">
        <title>WGS assembly of Panicum hallii.</title>
        <authorList>
            <person name="Lovell J."/>
            <person name="Jenkins J."/>
            <person name="Lowry D."/>
            <person name="Mamidi S."/>
            <person name="Sreedasyam A."/>
            <person name="Weng X."/>
            <person name="Barry K."/>
            <person name="Bonette J."/>
            <person name="Campitelli B."/>
            <person name="Daum C."/>
            <person name="Gordon S."/>
            <person name="Gould B."/>
            <person name="Lipzen A."/>
            <person name="Macqueen A."/>
            <person name="Palacio-Mejia J."/>
            <person name="Plott C."/>
            <person name="Shakirov E."/>
            <person name="Shu S."/>
            <person name="Yoshinaga Y."/>
            <person name="Zane M."/>
            <person name="Rokhsar D."/>
            <person name="Grimwood J."/>
            <person name="Schmutz J."/>
            <person name="Juenger T."/>
        </authorList>
    </citation>
    <scope>NUCLEOTIDE SEQUENCE [LARGE SCALE GENOMIC DNA]</scope>
    <source>
        <strain evidence="2">FIL2</strain>
    </source>
</reference>
<feature type="transmembrane region" description="Helical" evidence="1">
    <location>
        <begin position="37"/>
        <end position="55"/>
    </location>
</feature>
<keyword evidence="1" id="KW-1133">Transmembrane helix</keyword>
<protein>
    <submittedName>
        <fullName evidence="2">Uncharacterized protein</fullName>
    </submittedName>
</protein>
<keyword evidence="1" id="KW-0812">Transmembrane</keyword>
<dbReference type="PANTHER" id="PTHR34291:SF1">
    <property type="entry name" value="HYDROXYPROLINE-RICH GLYCOPROTEIN FAMILY PROTEIN"/>
    <property type="match status" value="1"/>
</dbReference>
<evidence type="ECO:0000256" key="1">
    <source>
        <dbReference type="SAM" id="Phobius"/>
    </source>
</evidence>
<keyword evidence="1" id="KW-0472">Membrane</keyword>
<accession>A0A2S3IG38</accession>